<evidence type="ECO:0000313" key="4">
    <source>
        <dbReference type="EMBL" id="CAG5134502.1"/>
    </source>
</evidence>
<evidence type="ECO:0000256" key="2">
    <source>
        <dbReference type="SAM" id="SignalP"/>
    </source>
</evidence>
<sequence length="212" mass="23884">MAVCRQVTPARRLNLQACLHLCVMLLATSSGVHGFFGEWGPDLEGPWCATRRGQDCCDGRDDNCGVPILGTECYCDLFCNHTAYDCCPDYWRHCHGQPVPATTPRPTTLPPPRTTRDTLGMMYHVSGFPWTYRKRPSRRSSPISSINDSLSSITSLLDGVSFRPGETIRDNCNNCTCELYGLPNRRYEWRCTQNVCLLRPELIQAVNGDLNY</sequence>
<dbReference type="PROSITE" id="PS50958">
    <property type="entry name" value="SMB_2"/>
    <property type="match status" value="1"/>
</dbReference>
<feature type="domain" description="SMB" evidence="3">
    <location>
        <begin position="53"/>
        <end position="99"/>
    </location>
</feature>
<dbReference type="Proteomes" id="UP000678393">
    <property type="component" value="Unassembled WGS sequence"/>
</dbReference>
<dbReference type="InterPro" id="IPR001212">
    <property type="entry name" value="Somatomedin_B_dom"/>
</dbReference>
<feature type="non-terminal residue" evidence="4">
    <location>
        <position position="1"/>
    </location>
</feature>
<dbReference type="EMBL" id="CAJHNH020007257">
    <property type="protein sequence ID" value="CAG5134502.1"/>
    <property type="molecule type" value="Genomic_DNA"/>
</dbReference>
<comment type="caution">
    <text evidence="4">The sequence shown here is derived from an EMBL/GenBank/DDBJ whole genome shotgun (WGS) entry which is preliminary data.</text>
</comment>
<dbReference type="PROSITE" id="PS00524">
    <property type="entry name" value="SMB_1"/>
    <property type="match status" value="1"/>
</dbReference>
<dbReference type="OrthoDB" id="3789175at2759"/>
<name>A0A8S4A2E4_9EUPU</name>
<keyword evidence="5" id="KW-1185">Reference proteome</keyword>
<gene>
    <name evidence="4" type="ORF">CUNI_LOCUS20060</name>
</gene>
<protein>
    <recommendedName>
        <fullName evidence="3">SMB domain-containing protein</fullName>
    </recommendedName>
</protein>
<reference evidence="4" key="1">
    <citation type="submission" date="2021-04" db="EMBL/GenBank/DDBJ databases">
        <authorList>
            <consortium name="Molecular Ecology Group"/>
        </authorList>
    </citation>
    <scope>NUCLEOTIDE SEQUENCE</scope>
</reference>
<keyword evidence="2" id="KW-0732">Signal</keyword>
<feature type="chain" id="PRO_5035888537" description="SMB domain-containing protein" evidence="2">
    <location>
        <begin position="35"/>
        <end position="212"/>
    </location>
</feature>
<dbReference type="AlphaFoldDB" id="A0A8S4A2E4"/>
<accession>A0A8S4A2E4</accession>
<organism evidence="4 5">
    <name type="scientific">Candidula unifasciata</name>
    <dbReference type="NCBI Taxonomy" id="100452"/>
    <lineage>
        <taxon>Eukaryota</taxon>
        <taxon>Metazoa</taxon>
        <taxon>Spiralia</taxon>
        <taxon>Lophotrochozoa</taxon>
        <taxon>Mollusca</taxon>
        <taxon>Gastropoda</taxon>
        <taxon>Heterobranchia</taxon>
        <taxon>Euthyneura</taxon>
        <taxon>Panpulmonata</taxon>
        <taxon>Eupulmonata</taxon>
        <taxon>Stylommatophora</taxon>
        <taxon>Helicina</taxon>
        <taxon>Helicoidea</taxon>
        <taxon>Geomitridae</taxon>
        <taxon>Candidula</taxon>
    </lineage>
</organism>
<feature type="signal peptide" evidence="2">
    <location>
        <begin position="1"/>
        <end position="34"/>
    </location>
</feature>
<keyword evidence="1" id="KW-1015">Disulfide bond</keyword>
<evidence type="ECO:0000313" key="5">
    <source>
        <dbReference type="Proteomes" id="UP000678393"/>
    </source>
</evidence>
<evidence type="ECO:0000259" key="3">
    <source>
        <dbReference type="PROSITE" id="PS50958"/>
    </source>
</evidence>
<evidence type="ECO:0000256" key="1">
    <source>
        <dbReference type="ARBA" id="ARBA00023157"/>
    </source>
</evidence>
<proteinExistence type="predicted"/>